<comment type="catalytic activity">
    <reaction evidence="5">
        <text>D-xylose + NADP(+) = D-xylono-1,5-lactone + NADPH + H(+)</text>
        <dbReference type="Rhea" id="RHEA:22000"/>
        <dbReference type="ChEBI" id="CHEBI:15378"/>
        <dbReference type="ChEBI" id="CHEBI:15867"/>
        <dbReference type="ChEBI" id="CHEBI:53455"/>
        <dbReference type="ChEBI" id="CHEBI:57783"/>
        <dbReference type="ChEBI" id="CHEBI:58349"/>
        <dbReference type="EC" id="1.1.1.179"/>
    </reaction>
</comment>
<name>A0A9N8JTA2_9PEZI</name>
<dbReference type="InterPro" id="IPR036291">
    <property type="entry name" value="NAD(P)-bd_dom_sf"/>
</dbReference>
<evidence type="ECO:0000256" key="1">
    <source>
        <dbReference type="ARBA" id="ARBA00010928"/>
    </source>
</evidence>
<dbReference type="Pfam" id="PF01408">
    <property type="entry name" value="GFO_IDH_MocA"/>
    <property type="match status" value="1"/>
</dbReference>
<dbReference type="EC" id="1.1.1.179" evidence="3"/>
<protein>
    <recommendedName>
        <fullName evidence="3">D-xylose 1-dehydrogenase (NADP(+), D-xylono-1,5-lactone-forming)</fullName>
        <ecNumber evidence="3">1.1.1.179</ecNumber>
    </recommendedName>
    <alternativeName>
        <fullName evidence="4">D-xylose-NADP dehydrogenase</fullName>
    </alternativeName>
</protein>
<dbReference type="Gene3D" id="3.30.360.10">
    <property type="entry name" value="Dihydrodipicolinate Reductase, domain 2"/>
    <property type="match status" value="1"/>
</dbReference>
<accession>A0A9N8JTA2</accession>
<evidence type="ECO:0000313" key="8">
    <source>
        <dbReference type="EMBL" id="CAD0094264.1"/>
    </source>
</evidence>
<feature type="domain" description="Gfo/Idh/MocA-like oxidoreductase N-terminal" evidence="7">
    <location>
        <begin position="28"/>
        <end position="116"/>
    </location>
</feature>
<dbReference type="PANTHER" id="PTHR22604:SF105">
    <property type="entry name" value="TRANS-1,2-DIHYDROBENZENE-1,2-DIOL DEHYDROGENASE"/>
    <property type="match status" value="1"/>
</dbReference>
<evidence type="ECO:0000259" key="7">
    <source>
        <dbReference type="Pfam" id="PF01408"/>
    </source>
</evidence>
<gene>
    <name evidence="8" type="ORF">AWRI4619_LOCUS8362</name>
</gene>
<evidence type="ECO:0000256" key="4">
    <source>
        <dbReference type="ARBA" id="ARBA00042988"/>
    </source>
</evidence>
<dbReference type="PANTHER" id="PTHR22604">
    <property type="entry name" value="OXIDOREDUCTASES"/>
    <property type="match status" value="1"/>
</dbReference>
<keyword evidence="9" id="KW-1185">Reference proteome</keyword>
<comment type="similarity">
    <text evidence="1">Belongs to the Gfo/Idh/MocA family.</text>
</comment>
<evidence type="ECO:0000256" key="2">
    <source>
        <dbReference type="ARBA" id="ARBA00023002"/>
    </source>
</evidence>
<comment type="caution">
    <text evidence="8">The sequence shown here is derived from an EMBL/GenBank/DDBJ whole genome shotgun (WGS) entry which is preliminary data.</text>
</comment>
<dbReference type="InterPro" id="IPR000683">
    <property type="entry name" value="Gfo/Idh/MocA-like_OxRdtase_N"/>
</dbReference>
<dbReference type="EMBL" id="CAIJEN010000014">
    <property type="protein sequence ID" value="CAD0094264.1"/>
    <property type="molecule type" value="Genomic_DNA"/>
</dbReference>
<dbReference type="GO" id="GO:0047837">
    <property type="term" value="F:D-xylose 1-dehydrogenase (NADP+) activity"/>
    <property type="evidence" value="ECO:0007669"/>
    <property type="project" value="UniProtKB-EC"/>
</dbReference>
<sequence>MAAMISRVWSAFSPPQVPKQSLVVDNPLKSHPEVMVQAVAARDRSKAEAVAKSHGISEVKNLHQDILDDPNIDCVFIPLPNGLHYEWAIRAIRAGKHVLLEKPSTSNATEAKILFNMPELFQPDAPVILEAFHTRFYPSWNLFKSLIDPADVVHVTSTSMIPWWASSKDDIHFNYFISGATMIKCKTLQVHQNGSLAIDATSRNYDVNTECNSEENGQHPAIVAEGVATGQQRSDRTNLDVCIDPMSMDWIDYVDDIFTNPEQWHFDPQDLGIENGSLGDNTLDSSYAVSPDLVSEMPEPNIQ</sequence>
<dbReference type="Gene3D" id="3.40.50.720">
    <property type="entry name" value="NAD(P)-binding Rossmann-like Domain"/>
    <property type="match status" value="1"/>
</dbReference>
<feature type="region of interest" description="Disordered" evidence="6">
    <location>
        <begin position="269"/>
        <end position="303"/>
    </location>
</feature>
<keyword evidence="2" id="KW-0560">Oxidoreductase</keyword>
<dbReference type="GO" id="GO:0000166">
    <property type="term" value="F:nucleotide binding"/>
    <property type="evidence" value="ECO:0007669"/>
    <property type="project" value="InterPro"/>
</dbReference>
<evidence type="ECO:0000313" key="9">
    <source>
        <dbReference type="Proteomes" id="UP000716446"/>
    </source>
</evidence>
<feature type="compositionally biased region" description="Polar residues" evidence="6">
    <location>
        <begin position="278"/>
        <end position="288"/>
    </location>
</feature>
<evidence type="ECO:0000256" key="6">
    <source>
        <dbReference type="SAM" id="MobiDB-lite"/>
    </source>
</evidence>
<organism evidence="8 9">
    <name type="scientific">Aureobasidium vineae</name>
    <dbReference type="NCBI Taxonomy" id="2773715"/>
    <lineage>
        <taxon>Eukaryota</taxon>
        <taxon>Fungi</taxon>
        <taxon>Dikarya</taxon>
        <taxon>Ascomycota</taxon>
        <taxon>Pezizomycotina</taxon>
        <taxon>Dothideomycetes</taxon>
        <taxon>Dothideomycetidae</taxon>
        <taxon>Dothideales</taxon>
        <taxon>Saccotheciaceae</taxon>
        <taxon>Aureobasidium</taxon>
    </lineage>
</organism>
<evidence type="ECO:0000256" key="3">
    <source>
        <dbReference type="ARBA" id="ARBA00038984"/>
    </source>
</evidence>
<dbReference type="AlphaFoldDB" id="A0A9N8JTA2"/>
<dbReference type="SUPFAM" id="SSF51735">
    <property type="entry name" value="NAD(P)-binding Rossmann-fold domains"/>
    <property type="match status" value="1"/>
</dbReference>
<proteinExistence type="inferred from homology"/>
<dbReference type="InterPro" id="IPR050984">
    <property type="entry name" value="Gfo/Idh/MocA_domain"/>
</dbReference>
<evidence type="ECO:0000256" key="5">
    <source>
        <dbReference type="ARBA" id="ARBA00049233"/>
    </source>
</evidence>
<dbReference type="Proteomes" id="UP000716446">
    <property type="component" value="Unassembled WGS sequence"/>
</dbReference>
<reference evidence="8" key="1">
    <citation type="submission" date="2020-06" db="EMBL/GenBank/DDBJ databases">
        <authorList>
            <person name="Onetto C."/>
        </authorList>
    </citation>
    <scope>NUCLEOTIDE SEQUENCE</scope>
</reference>